<dbReference type="PANTHER" id="PTHR36918">
    <property type="match status" value="1"/>
</dbReference>
<dbReference type="GO" id="GO:0051082">
    <property type="term" value="F:unfolded protein binding"/>
    <property type="evidence" value="ECO:0007669"/>
    <property type="project" value="InterPro"/>
</dbReference>
<dbReference type="GO" id="GO:0051262">
    <property type="term" value="P:protein tetramerization"/>
    <property type="evidence" value="ECO:0007669"/>
    <property type="project" value="InterPro"/>
</dbReference>
<dbReference type="Proteomes" id="UP000247389">
    <property type="component" value="Unassembled WGS sequence"/>
</dbReference>
<organism evidence="2 3">
    <name type="scientific">Halanaerobium congolense</name>
    <dbReference type="NCBI Taxonomy" id="54121"/>
    <lineage>
        <taxon>Bacteria</taxon>
        <taxon>Bacillati</taxon>
        <taxon>Bacillota</taxon>
        <taxon>Clostridia</taxon>
        <taxon>Halanaerobiales</taxon>
        <taxon>Halanaerobiaceae</taxon>
        <taxon>Halanaerobium</taxon>
    </lineage>
</organism>
<gene>
    <name evidence="2" type="ORF">C8C78_12640</name>
</gene>
<evidence type="ECO:0000256" key="1">
    <source>
        <dbReference type="ARBA" id="ARBA00009990"/>
    </source>
</evidence>
<accession>A0A318E3Z3</accession>
<dbReference type="RefSeq" id="WP_181413345.1">
    <property type="nucleotide sequence ID" value="NZ_QICM01000026.1"/>
</dbReference>
<protein>
    <submittedName>
        <fullName evidence="2">Preprotein translocase subunit SecB</fullName>
    </submittedName>
</protein>
<dbReference type="PANTHER" id="PTHR36918:SF1">
    <property type="entry name" value="PROTEIN-EXPORT PROTEIN SECB"/>
    <property type="match status" value="1"/>
</dbReference>
<dbReference type="InterPro" id="IPR035958">
    <property type="entry name" value="SecB-like_sf"/>
</dbReference>
<dbReference type="AlphaFoldDB" id="A0A318E3Z3"/>
<dbReference type="Gene3D" id="3.10.420.10">
    <property type="entry name" value="SecB-like"/>
    <property type="match status" value="1"/>
</dbReference>
<dbReference type="EMBL" id="QICM01000026">
    <property type="protein sequence ID" value="PXV63103.1"/>
    <property type="molecule type" value="Genomic_DNA"/>
</dbReference>
<evidence type="ECO:0000313" key="3">
    <source>
        <dbReference type="Proteomes" id="UP000247389"/>
    </source>
</evidence>
<evidence type="ECO:0000313" key="2">
    <source>
        <dbReference type="EMBL" id="PXV63103.1"/>
    </source>
</evidence>
<name>A0A318E3Z3_9FIRM</name>
<comment type="caution">
    <text evidence="2">The sequence shown here is derived from an EMBL/GenBank/DDBJ whole genome shotgun (WGS) entry which is preliminary data.</text>
</comment>
<dbReference type="SUPFAM" id="SSF54611">
    <property type="entry name" value="SecB-like"/>
    <property type="match status" value="1"/>
</dbReference>
<comment type="similarity">
    <text evidence="1">Belongs to the SecB family.</text>
</comment>
<dbReference type="InterPro" id="IPR003708">
    <property type="entry name" value="SecB"/>
</dbReference>
<proteinExistence type="inferred from homology"/>
<dbReference type="GO" id="GO:0015031">
    <property type="term" value="P:protein transport"/>
    <property type="evidence" value="ECO:0007669"/>
    <property type="project" value="InterPro"/>
</dbReference>
<reference evidence="2 3" key="1">
    <citation type="submission" date="2018-04" db="EMBL/GenBank/DDBJ databases">
        <title>Subsurface microbial communities from deep shales in Ohio and West Virginia, USA.</title>
        <authorList>
            <person name="Wrighton K."/>
        </authorList>
    </citation>
    <scope>NUCLEOTIDE SEQUENCE [LARGE SCALE GENOMIC DNA]</scope>
    <source>
        <strain evidence="2 3">MSL28</strain>
    </source>
</reference>
<dbReference type="Pfam" id="PF02556">
    <property type="entry name" value="SecB"/>
    <property type="match status" value="1"/>
</dbReference>
<sequence length="146" mass="16963">MEKINNKVHSSLKFLNYDVDNIIFEKNKEFDQEKVKMDISLKKDISFMEKESDGSEKYSVSLEINIFEDPIENNFPFSLFIKITGYFNVITKDEKMKEELINLNSVSILFPYLRSLVSTITANSNISSLIIPPLNINKLLDENKNE</sequence>